<sequence length="316" mass="33537">MDAKKPYVIVIVIHVIFTGLYVVSKAAFDHGMNTFIYIFYRQAFASVLLLLLAINLERNTISLNVNNLGLKYTTSTVQAATANSEVIRLRTLPGAAKVAGVGLCLAGVLVIAFYAGPAIGPVNHHRAFGGGGQRGKGKKWMLGTVPAGSVHRDMVAVDRADGYPSKLLATALQCTLSAAQSLPLAAAVEHDQAAWRLRFDAGLLAVAYSGVFVTGVSYYLQAWCIEKKGPVFLAMSYPLSFVFTIFFSSFILGEVVHLGSVVGGVLMVAGLYSVLWGKSKEAATATVSAASAGDCCNSESDSKLQHGRLTSPEQQV</sequence>
<organism evidence="8 9">
    <name type="scientific">Leersia perrieri</name>
    <dbReference type="NCBI Taxonomy" id="77586"/>
    <lineage>
        <taxon>Eukaryota</taxon>
        <taxon>Viridiplantae</taxon>
        <taxon>Streptophyta</taxon>
        <taxon>Embryophyta</taxon>
        <taxon>Tracheophyta</taxon>
        <taxon>Spermatophyta</taxon>
        <taxon>Magnoliopsida</taxon>
        <taxon>Liliopsida</taxon>
        <taxon>Poales</taxon>
        <taxon>Poaceae</taxon>
        <taxon>BOP clade</taxon>
        <taxon>Oryzoideae</taxon>
        <taxon>Oryzeae</taxon>
        <taxon>Oryzinae</taxon>
        <taxon>Leersia</taxon>
    </lineage>
</organism>
<dbReference type="GO" id="GO:0016020">
    <property type="term" value="C:membrane"/>
    <property type="evidence" value="ECO:0007669"/>
    <property type="project" value="UniProtKB-SubCell"/>
</dbReference>
<dbReference type="InterPro" id="IPR000620">
    <property type="entry name" value="EamA_dom"/>
</dbReference>
<dbReference type="InterPro" id="IPR030184">
    <property type="entry name" value="WAT1-related"/>
</dbReference>
<evidence type="ECO:0000256" key="6">
    <source>
        <dbReference type="RuleBase" id="RU363077"/>
    </source>
</evidence>
<keyword evidence="3 6" id="KW-0812">Transmembrane</keyword>
<keyword evidence="4 6" id="KW-1133">Transmembrane helix</keyword>
<feature type="transmembrane region" description="Helical" evidence="6">
    <location>
        <begin position="232"/>
        <end position="252"/>
    </location>
</feature>
<evidence type="ECO:0000256" key="4">
    <source>
        <dbReference type="ARBA" id="ARBA00022989"/>
    </source>
</evidence>
<comment type="subcellular location">
    <subcellularLocation>
        <location evidence="1 6">Membrane</location>
        <topology evidence="1 6">Multi-pass membrane protein</topology>
    </subcellularLocation>
</comment>
<dbReference type="PANTHER" id="PTHR31218">
    <property type="entry name" value="WAT1-RELATED PROTEIN"/>
    <property type="match status" value="1"/>
</dbReference>
<evidence type="ECO:0000313" key="9">
    <source>
        <dbReference type="Proteomes" id="UP000032180"/>
    </source>
</evidence>
<evidence type="ECO:0000256" key="3">
    <source>
        <dbReference type="ARBA" id="ARBA00022692"/>
    </source>
</evidence>
<comment type="similarity">
    <text evidence="2 6">Belongs to the drug/metabolite transporter (DMT) superfamily. Plant drug/metabolite exporter (P-DME) (TC 2.A.7.4) family.</text>
</comment>
<reference evidence="8" key="3">
    <citation type="submission" date="2015-04" db="UniProtKB">
        <authorList>
            <consortium name="EnsemblPlants"/>
        </authorList>
    </citation>
    <scope>IDENTIFICATION</scope>
</reference>
<dbReference type="Gramene" id="LPERR01G06470.1">
    <property type="protein sequence ID" value="LPERR01G06470.1"/>
    <property type="gene ID" value="LPERR01G06470"/>
</dbReference>
<protein>
    <recommendedName>
        <fullName evidence="6">WAT1-related protein</fullName>
    </recommendedName>
</protein>
<feature type="transmembrane region" description="Helical" evidence="6">
    <location>
        <begin position="98"/>
        <end position="116"/>
    </location>
</feature>
<feature type="transmembrane region" description="Helical" evidence="6">
    <location>
        <begin position="201"/>
        <end position="220"/>
    </location>
</feature>
<dbReference type="HOGENOM" id="CLU_025359_1_0_1"/>
<proteinExistence type="inferred from homology"/>
<dbReference type="AlphaFoldDB" id="A0A0D9UY44"/>
<dbReference type="SUPFAM" id="SSF103481">
    <property type="entry name" value="Multidrug resistance efflux transporter EmrE"/>
    <property type="match status" value="1"/>
</dbReference>
<dbReference type="GO" id="GO:0022857">
    <property type="term" value="F:transmembrane transporter activity"/>
    <property type="evidence" value="ECO:0007669"/>
    <property type="project" value="InterPro"/>
</dbReference>
<feature type="transmembrane region" description="Helical" evidence="6">
    <location>
        <begin position="34"/>
        <end position="54"/>
    </location>
</feature>
<reference evidence="8 9" key="1">
    <citation type="submission" date="2012-08" db="EMBL/GenBank/DDBJ databases">
        <title>Oryza genome evolution.</title>
        <authorList>
            <person name="Wing R.A."/>
        </authorList>
    </citation>
    <scope>NUCLEOTIDE SEQUENCE</scope>
</reference>
<evidence type="ECO:0000256" key="2">
    <source>
        <dbReference type="ARBA" id="ARBA00007635"/>
    </source>
</evidence>
<name>A0A0D9UY44_9ORYZ</name>
<dbReference type="Pfam" id="PF00892">
    <property type="entry name" value="EamA"/>
    <property type="match status" value="1"/>
</dbReference>
<evidence type="ECO:0000259" key="7">
    <source>
        <dbReference type="Pfam" id="PF00892"/>
    </source>
</evidence>
<evidence type="ECO:0000256" key="5">
    <source>
        <dbReference type="ARBA" id="ARBA00023136"/>
    </source>
</evidence>
<keyword evidence="5 6" id="KW-0472">Membrane</keyword>
<reference evidence="9" key="2">
    <citation type="submission" date="2013-12" db="EMBL/GenBank/DDBJ databases">
        <authorList>
            <person name="Yu Y."/>
            <person name="Lee S."/>
            <person name="de Baynast K."/>
            <person name="Wissotski M."/>
            <person name="Liu L."/>
            <person name="Talag J."/>
            <person name="Goicoechea J."/>
            <person name="Angelova A."/>
            <person name="Jetty R."/>
            <person name="Kudrna D."/>
            <person name="Golser W."/>
            <person name="Rivera L."/>
            <person name="Zhang J."/>
            <person name="Wing R."/>
        </authorList>
    </citation>
    <scope>NUCLEOTIDE SEQUENCE</scope>
</reference>
<dbReference type="eggNOG" id="ENOG502QUJ3">
    <property type="taxonomic scope" value="Eukaryota"/>
</dbReference>
<feature type="transmembrane region" description="Helical" evidence="6">
    <location>
        <begin position="258"/>
        <end position="276"/>
    </location>
</feature>
<dbReference type="InterPro" id="IPR037185">
    <property type="entry name" value="EmrE-like"/>
</dbReference>
<dbReference type="Proteomes" id="UP000032180">
    <property type="component" value="Chromosome 1"/>
</dbReference>
<keyword evidence="9" id="KW-1185">Reference proteome</keyword>
<dbReference type="STRING" id="77586.A0A0D9UY44"/>
<accession>A0A0D9UY44</accession>
<dbReference type="EnsemblPlants" id="LPERR01G06470.1">
    <property type="protein sequence ID" value="LPERR01G06470.1"/>
    <property type="gene ID" value="LPERR01G06470"/>
</dbReference>
<feature type="domain" description="EamA" evidence="7">
    <location>
        <begin position="167"/>
        <end position="275"/>
    </location>
</feature>
<evidence type="ECO:0000256" key="1">
    <source>
        <dbReference type="ARBA" id="ARBA00004141"/>
    </source>
</evidence>
<evidence type="ECO:0000313" key="8">
    <source>
        <dbReference type="EnsemblPlants" id="LPERR01G06470.1"/>
    </source>
</evidence>
<feature type="transmembrane region" description="Helical" evidence="6">
    <location>
        <begin position="7"/>
        <end position="28"/>
    </location>
</feature>